<name>U5SAG9_9LACT</name>
<organism evidence="6 7">
    <name type="scientific">Carnobacterium inhibens subsp. gilichinskyi</name>
    <dbReference type="NCBI Taxonomy" id="1266845"/>
    <lineage>
        <taxon>Bacteria</taxon>
        <taxon>Bacillati</taxon>
        <taxon>Bacillota</taxon>
        <taxon>Bacilli</taxon>
        <taxon>Lactobacillales</taxon>
        <taxon>Carnobacteriaceae</taxon>
        <taxon>Carnobacterium</taxon>
    </lineage>
</organism>
<feature type="transmembrane region" description="Helical" evidence="5">
    <location>
        <begin position="70"/>
        <end position="89"/>
    </location>
</feature>
<evidence type="ECO:0000313" key="6">
    <source>
        <dbReference type="EMBL" id="AGY82066.1"/>
    </source>
</evidence>
<feature type="transmembrane region" description="Helical" evidence="5">
    <location>
        <begin position="7"/>
        <end position="25"/>
    </location>
</feature>
<feature type="transmembrane region" description="Helical" evidence="5">
    <location>
        <begin position="110"/>
        <end position="127"/>
    </location>
</feature>
<proteinExistence type="predicted"/>
<keyword evidence="3 5" id="KW-1133">Transmembrane helix</keyword>
<dbReference type="PATRIC" id="fig|1266845.5.peg.1422"/>
<dbReference type="KEGG" id="caw:Q783_07640"/>
<keyword evidence="2 5" id="KW-0812">Transmembrane</keyword>
<dbReference type="AlphaFoldDB" id="U5SAG9"/>
<keyword evidence="4 5" id="KW-0472">Membrane</keyword>
<evidence type="ECO:0000256" key="5">
    <source>
        <dbReference type="SAM" id="Phobius"/>
    </source>
</evidence>
<sequence length="280" mass="32639">MIKQSISLITLPIGIILLVCLSYSLPLTMRDTGLLADTIKETFAQIFTYRYLSELVIIYHQTNGEYTFKLISASLVITLVSLMLYSYYFPRYKNKTITKFTRYLEDIENLPVLGIVFFIHWLSVVIYKETSIYLFKTVGTPREPAIVVPLIILSIFPIVFLIKYMTPYIKDVYQSNYFVFAKSLGYPKYKLFFSYVIPNVLPFLENIMKFIYLEMITVMLFIEIQFNTGGLLTGLRDTQLIPSNTTSPQVMVINYLILLLIPYFLMSILFKIIKFFNSNK</sequence>
<dbReference type="SUPFAM" id="SSF161098">
    <property type="entry name" value="MetI-like"/>
    <property type="match status" value="1"/>
</dbReference>
<evidence type="ECO:0000256" key="3">
    <source>
        <dbReference type="ARBA" id="ARBA00022989"/>
    </source>
</evidence>
<protein>
    <submittedName>
        <fullName evidence="6">Peptide transporter</fullName>
    </submittedName>
</protein>
<evidence type="ECO:0000256" key="2">
    <source>
        <dbReference type="ARBA" id="ARBA00022692"/>
    </source>
</evidence>
<dbReference type="eggNOG" id="COG0601">
    <property type="taxonomic scope" value="Bacteria"/>
</dbReference>
<comment type="subcellular location">
    <subcellularLocation>
        <location evidence="1">Membrane</location>
        <topology evidence="1">Multi-pass membrane protein</topology>
    </subcellularLocation>
</comment>
<dbReference type="Proteomes" id="UP000017469">
    <property type="component" value="Chromosome"/>
</dbReference>
<evidence type="ECO:0000256" key="1">
    <source>
        <dbReference type="ARBA" id="ARBA00004141"/>
    </source>
</evidence>
<dbReference type="STRING" id="1266845.Q783_07640"/>
<dbReference type="GO" id="GO:0016020">
    <property type="term" value="C:membrane"/>
    <property type="evidence" value="ECO:0007669"/>
    <property type="project" value="UniProtKB-SubCell"/>
</dbReference>
<feature type="transmembrane region" description="Helical" evidence="5">
    <location>
        <begin position="252"/>
        <end position="273"/>
    </location>
</feature>
<gene>
    <name evidence="6" type="ORF">Q783_07640</name>
</gene>
<evidence type="ECO:0000313" key="7">
    <source>
        <dbReference type="Proteomes" id="UP000017469"/>
    </source>
</evidence>
<reference evidence="6 7" key="1">
    <citation type="journal article" date="2013" name="Genome Announc.">
        <title>Complete Genome Sequence of Carnobacterium gilichinskyi Strain WN1359T (DSM 27470T).</title>
        <authorList>
            <person name="Leonard M.T."/>
            <person name="Panayotova N."/>
            <person name="Farmerie W.G."/>
            <person name="Triplett E.W."/>
            <person name="Nicholson W.L."/>
        </authorList>
    </citation>
    <scope>NUCLEOTIDE SEQUENCE [LARGE SCALE GENOMIC DNA]</scope>
    <source>
        <strain evidence="6 7">WN1359</strain>
    </source>
</reference>
<dbReference type="HOGENOM" id="CLU_992847_0_0_9"/>
<evidence type="ECO:0000256" key="4">
    <source>
        <dbReference type="ARBA" id="ARBA00023136"/>
    </source>
</evidence>
<dbReference type="InterPro" id="IPR035906">
    <property type="entry name" value="MetI-like_sf"/>
</dbReference>
<dbReference type="RefSeq" id="WP_023178587.1">
    <property type="nucleotide sequence ID" value="NC_022606.1"/>
</dbReference>
<feature type="transmembrane region" description="Helical" evidence="5">
    <location>
        <begin position="147"/>
        <end position="165"/>
    </location>
</feature>
<dbReference type="EMBL" id="CP006812">
    <property type="protein sequence ID" value="AGY82066.1"/>
    <property type="molecule type" value="Genomic_DNA"/>
</dbReference>
<accession>U5SAG9</accession>